<dbReference type="KEGG" id="apra:G3A50_21575"/>
<evidence type="ECO:0000259" key="3">
    <source>
        <dbReference type="PROSITE" id="PS51747"/>
    </source>
</evidence>
<keyword evidence="2" id="KW-0862">Zinc</keyword>
<dbReference type="PANTHER" id="PTHR11079">
    <property type="entry name" value="CYTOSINE DEAMINASE FAMILY MEMBER"/>
    <property type="match status" value="1"/>
</dbReference>
<name>A0A6P1YUS0_9HYPH</name>
<dbReference type="CDD" id="cd01285">
    <property type="entry name" value="nucleoside_deaminase"/>
    <property type="match status" value="1"/>
</dbReference>
<dbReference type="InterPro" id="IPR016193">
    <property type="entry name" value="Cytidine_deaminase-like"/>
</dbReference>
<proteinExistence type="predicted"/>
<dbReference type="InterPro" id="IPR016192">
    <property type="entry name" value="APOBEC/CMP_deaminase_Zn-bd"/>
</dbReference>
<dbReference type="EMBL" id="CP048631">
    <property type="protein sequence ID" value="QIB36426.1"/>
    <property type="molecule type" value="Genomic_DNA"/>
</dbReference>
<dbReference type="Pfam" id="PF00383">
    <property type="entry name" value="dCMP_cyt_deam_1"/>
    <property type="match status" value="1"/>
</dbReference>
<evidence type="ECO:0000256" key="1">
    <source>
        <dbReference type="ARBA" id="ARBA00022723"/>
    </source>
</evidence>
<dbReference type="GO" id="GO:0008270">
    <property type="term" value="F:zinc ion binding"/>
    <property type="evidence" value="ECO:0007669"/>
    <property type="project" value="InterPro"/>
</dbReference>
<dbReference type="SUPFAM" id="SSF53927">
    <property type="entry name" value="Cytidine deaminase-like"/>
    <property type="match status" value="1"/>
</dbReference>
<geneLocation type="plasmid" evidence="5">
    <name>plgm</name>
</geneLocation>
<dbReference type="PROSITE" id="PS51747">
    <property type="entry name" value="CYT_DCMP_DEAMINASES_2"/>
    <property type="match status" value="1"/>
</dbReference>
<keyword evidence="4" id="KW-0614">Plasmid</keyword>
<keyword evidence="5" id="KW-1185">Reference proteome</keyword>
<sequence length="158" mass="17630">MSTPEFFMRRAIEISRDRMRTDGCGPFGCVIVKDGVIVGEGVNNVVNNHDATSHGEMEAIRDAGRNLKTWDLSGCELYTSCEPCEMCASAMFWAKIAKMYYANTLADCQEVGLDVAPLRKMIRSDVEDRALLAERLLGPEAREVLDEWAASPDFDPFQ</sequence>
<protein>
    <submittedName>
        <fullName evidence="4">Nucleoside deaminase</fullName>
    </submittedName>
</protein>
<dbReference type="AlphaFoldDB" id="A0A6P1YUS0"/>
<feature type="domain" description="CMP/dCMP-type deaminase" evidence="3">
    <location>
        <begin position="2"/>
        <end position="125"/>
    </location>
</feature>
<evidence type="ECO:0000313" key="5">
    <source>
        <dbReference type="Proteomes" id="UP000464751"/>
    </source>
</evidence>
<keyword evidence="1" id="KW-0479">Metal-binding</keyword>
<dbReference type="RefSeq" id="WP_163078025.1">
    <property type="nucleotide sequence ID" value="NZ_CP048631.1"/>
</dbReference>
<dbReference type="PROSITE" id="PS00903">
    <property type="entry name" value="CYT_DCMP_DEAMINASES_1"/>
    <property type="match status" value="1"/>
</dbReference>
<dbReference type="InterPro" id="IPR002125">
    <property type="entry name" value="CMP_dCMP_dom"/>
</dbReference>
<accession>A0A6P1YUS0</accession>
<reference evidence="4 5" key="1">
    <citation type="submission" date="2020-02" db="EMBL/GenBank/DDBJ databases">
        <authorList>
            <person name="Li G."/>
        </authorList>
    </citation>
    <scope>NUCLEOTIDE SEQUENCE [LARGE SCALE GENOMIC DNA]</scope>
    <source>
        <strain evidence="4 5">DSM 102029</strain>
        <plasmid evidence="5">plgm</plasmid>
    </source>
</reference>
<dbReference type="Proteomes" id="UP000464751">
    <property type="component" value="Plasmid pLGM"/>
</dbReference>
<dbReference type="GO" id="GO:0006152">
    <property type="term" value="P:purine nucleoside catabolic process"/>
    <property type="evidence" value="ECO:0007669"/>
    <property type="project" value="TreeGrafter"/>
</dbReference>
<evidence type="ECO:0000313" key="4">
    <source>
        <dbReference type="EMBL" id="QIB36426.1"/>
    </source>
</evidence>
<evidence type="ECO:0000256" key="2">
    <source>
        <dbReference type="ARBA" id="ARBA00022833"/>
    </source>
</evidence>
<gene>
    <name evidence="4" type="ORF">G3A50_21575</name>
</gene>
<dbReference type="PANTHER" id="PTHR11079:SF161">
    <property type="entry name" value="CMP_DCMP-TYPE DEAMINASE DOMAIN-CONTAINING PROTEIN"/>
    <property type="match status" value="1"/>
</dbReference>
<dbReference type="Gene3D" id="3.40.140.10">
    <property type="entry name" value="Cytidine Deaminase, domain 2"/>
    <property type="match status" value="1"/>
</dbReference>
<organism evidence="4 5">
    <name type="scientific">Ancylobacter pratisalsi</name>
    <dbReference type="NCBI Taxonomy" id="1745854"/>
    <lineage>
        <taxon>Bacteria</taxon>
        <taxon>Pseudomonadati</taxon>
        <taxon>Pseudomonadota</taxon>
        <taxon>Alphaproteobacteria</taxon>
        <taxon>Hyphomicrobiales</taxon>
        <taxon>Xanthobacteraceae</taxon>
        <taxon>Ancylobacter</taxon>
    </lineage>
</organism>
<dbReference type="GO" id="GO:0047974">
    <property type="term" value="F:guanosine deaminase activity"/>
    <property type="evidence" value="ECO:0007669"/>
    <property type="project" value="TreeGrafter"/>
</dbReference>